<gene>
    <name evidence="7" type="ORF">COV04_00225</name>
</gene>
<organism evidence="7 8">
    <name type="scientific">Candidatus Uhrbacteria bacterium CG10_big_fil_rev_8_21_14_0_10_48_11</name>
    <dbReference type="NCBI Taxonomy" id="1975037"/>
    <lineage>
        <taxon>Bacteria</taxon>
        <taxon>Candidatus Uhriibacteriota</taxon>
    </lineage>
</organism>
<dbReference type="InterPro" id="IPR013766">
    <property type="entry name" value="Thioredoxin_domain"/>
</dbReference>
<keyword evidence="4" id="KW-1015">Disulfide bond</keyword>
<dbReference type="PANTHER" id="PTHR13887:SF14">
    <property type="entry name" value="DISULFIDE BOND FORMATION PROTEIN D"/>
    <property type="match status" value="1"/>
</dbReference>
<dbReference type="AlphaFoldDB" id="A0A2M8LFU0"/>
<accession>A0A2M8LFU0</accession>
<keyword evidence="3" id="KW-0560">Oxidoreductase</keyword>
<evidence type="ECO:0000259" key="6">
    <source>
        <dbReference type="PROSITE" id="PS51352"/>
    </source>
</evidence>
<dbReference type="PROSITE" id="PS51352">
    <property type="entry name" value="THIOREDOXIN_2"/>
    <property type="match status" value="1"/>
</dbReference>
<protein>
    <recommendedName>
        <fullName evidence="6">Thioredoxin domain-containing protein</fullName>
    </recommendedName>
</protein>
<evidence type="ECO:0000256" key="3">
    <source>
        <dbReference type="ARBA" id="ARBA00023002"/>
    </source>
</evidence>
<dbReference type="PANTHER" id="PTHR13887">
    <property type="entry name" value="GLUTATHIONE S-TRANSFERASE KAPPA"/>
    <property type="match status" value="1"/>
</dbReference>
<keyword evidence="5" id="KW-0676">Redox-active center</keyword>
<evidence type="ECO:0000256" key="4">
    <source>
        <dbReference type="ARBA" id="ARBA00023157"/>
    </source>
</evidence>
<evidence type="ECO:0000313" key="8">
    <source>
        <dbReference type="Proteomes" id="UP000231152"/>
    </source>
</evidence>
<evidence type="ECO:0000256" key="1">
    <source>
        <dbReference type="ARBA" id="ARBA00005791"/>
    </source>
</evidence>
<evidence type="ECO:0000256" key="2">
    <source>
        <dbReference type="ARBA" id="ARBA00022729"/>
    </source>
</evidence>
<dbReference type="Proteomes" id="UP000231152">
    <property type="component" value="Unassembled WGS sequence"/>
</dbReference>
<keyword evidence="2" id="KW-0732">Signal</keyword>
<feature type="domain" description="Thioredoxin" evidence="6">
    <location>
        <begin position="24"/>
        <end position="208"/>
    </location>
</feature>
<proteinExistence type="inferred from homology"/>
<dbReference type="Gene3D" id="3.40.30.10">
    <property type="entry name" value="Glutaredoxin"/>
    <property type="match status" value="1"/>
</dbReference>
<dbReference type="EMBL" id="PFET01000001">
    <property type="protein sequence ID" value="PJE76295.1"/>
    <property type="molecule type" value="Genomic_DNA"/>
</dbReference>
<evidence type="ECO:0000313" key="7">
    <source>
        <dbReference type="EMBL" id="PJE76295.1"/>
    </source>
</evidence>
<name>A0A2M8LFU0_9BACT</name>
<dbReference type="SUPFAM" id="SSF52833">
    <property type="entry name" value="Thioredoxin-like"/>
    <property type="match status" value="1"/>
</dbReference>
<dbReference type="InterPro" id="IPR012336">
    <property type="entry name" value="Thioredoxin-like_fold"/>
</dbReference>
<comment type="similarity">
    <text evidence="1">Belongs to the thioredoxin family. DsbA subfamily.</text>
</comment>
<evidence type="ECO:0000256" key="5">
    <source>
        <dbReference type="ARBA" id="ARBA00023284"/>
    </source>
</evidence>
<dbReference type="GO" id="GO:0016491">
    <property type="term" value="F:oxidoreductase activity"/>
    <property type="evidence" value="ECO:0007669"/>
    <property type="project" value="UniProtKB-KW"/>
</dbReference>
<dbReference type="InterPro" id="IPR036249">
    <property type="entry name" value="Thioredoxin-like_sf"/>
</dbReference>
<dbReference type="Pfam" id="PF13462">
    <property type="entry name" value="Thioredoxin_4"/>
    <property type="match status" value="1"/>
</dbReference>
<sequence>MALGPRIYSRLATTIPADQNSGALSVSSLPPAISSADADKLIREDSPVVGPSDAPVTIVEFADFQCPFCEESFPVIRSLMSIYEGKLRFVYRQFPVVSLHPDAPLAAEASLCAAAQDMFLIYHDKLFLNQSALDQTSLERYAVQVGMNSQTFNTCLTNHQQQSAVARDVVDGTALGVRGTPTWFINGHKIEGAIPADLFRKIIEVFITTQ</sequence>
<comment type="caution">
    <text evidence="7">The sequence shown here is derived from an EMBL/GenBank/DDBJ whole genome shotgun (WGS) entry which is preliminary data.</text>
</comment>
<reference evidence="7 8" key="1">
    <citation type="submission" date="2017-09" db="EMBL/GenBank/DDBJ databases">
        <title>Depth-based differentiation of microbial function through sediment-hosted aquifers and enrichment of novel symbionts in the deep terrestrial subsurface.</title>
        <authorList>
            <person name="Probst A.J."/>
            <person name="Ladd B."/>
            <person name="Jarett J.K."/>
            <person name="Geller-Mcgrath D.E."/>
            <person name="Sieber C.M."/>
            <person name="Emerson J.B."/>
            <person name="Anantharaman K."/>
            <person name="Thomas B.C."/>
            <person name="Malmstrom R."/>
            <person name="Stieglmeier M."/>
            <person name="Klingl A."/>
            <person name="Woyke T."/>
            <person name="Ryan C.M."/>
            <person name="Banfield J.F."/>
        </authorList>
    </citation>
    <scope>NUCLEOTIDE SEQUENCE [LARGE SCALE GENOMIC DNA]</scope>
    <source>
        <strain evidence="7">CG10_big_fil_rev_8_21_14_0_10_48_11</strain>
    </source>
</reference>